<evidence type="ECO:0000313" key="3">
    <source>
        <dbReference type="EMBL" id="RIQ30262.1"/>
    </source>
</evidence>
<dbReference type="Gene3D" id="2.30.110.10">
    <property type="entry name" value="Electron Transport, Fmn-binding Protein, Chain A"/>
    <property type="match status" value="1"/>
</dbReference>
<dbReference type="GO" id="GO:0070967">
    <property type="term" value="F:coenzyme F420 binding"/>
    <property type="evidence" value="ECO:0007669"/>
    <property type="project" value="TreeGrafter"/>
</dbReference>
<gene>
    <name evidence="3" type="ORF">DY240_07350</name>
</gene>
<dbReference type="GO" id="GO:0016627">
    <property type="term" value="F:oxidoreductase activity, acting on the CH-CH group of donors"/>
    <property type="evidence" value="ECO:0007669"/>
    <property type="project" value="TreeGrafter"/>
</dbReference>
<dbReference type="Proteomes" id="UP000284057">
    <property type="component" value="Unassembled WGS sequence"/>
</dbReference>
<organism evidence="3 4">
    <name type="scientific">Jiangella rhizosphaerae</name>
    <dbReference type="NCBI Taxonomy" id="2293569"/>
    <lineage>
        <taxon>Bacteria</taxon>
        <taxon>Bacillati</taxon>
        <taxon>Actinomycetota</taxon>
        <taxon>Actinomycetes</taxon>
        <taxon>Jiangellales</taxon>
        <taxon>Jiangellaceae</taxon>
        <taxon>Jiangella</taxon>
    </lineage>
</organism>
<evidence type="ECO:0000259" key="2">
    <source>
        <dbReference type="Pfam" id="PF01243"/>
    </source>
</evidence>
<keyword evidence="1" id="KW-0560">Oxidoreductase</keyword>
<keyword evidence="4" id="KW-1185">Reference proteome</keyword>
<dbReference type="PANTHER" id="PTHR35176:SF6">
    <property type="entry name" value="HEME OXYGENASE HI_0854-RELATED"/>
    <property type="match status" value="1"/>
</dbReference>
<comment type="caution">
    <text evidence="3">The sequence shown here is derived from an EMBL/GenBank/DDBJ whole genome shotgun (WGS) entry which is preliminary data.</text>
</comment>
<feature type="domain" description="Pyridoxamine 5'-phosphate oxidase N-terminal" evidence="2">
    <location>
        <begin position="28"/>
        <end position="154"/>
    </location>
</feature>
<sequence length="156" mass="16701">MPCCGRHHATKGPTMLPGLDDAAAGTARRRLEDETEIWITTVRADGQPQTSLVGFLWDGDRVLVLSQPGAGKLRNLRDNPRVSLHLDVDHADGAGGGVVTLEGEAVVEEGPLAGDEAERYVDKYRAVIEAVGATPDDVLAGYSTLIRVTPTRARVY</sequence>
<dbReference type="GO" id="GO:0005829">
    <property type="term" value="C:cytosol"/>
    <property type="evidence" value="ECO:0007669"/>
    <property type="project" value="TreeGrafter"/>
</dbReference>
<dbReference type="AlphaFoldDB" id="A0A418KUA1"/>
<dbReference type="SUPFAM" id="SSF50475">
    <property type="entry name" value="FMN-binding split barrel"/>
    <property type="match status" value="1"/>
</dbReference>
<dbReference type="InterPro" id="IPR011576">
    <property type="entry name" value="Pyridox_Oxase_N"/>
</dbReference>
<evidence type="ECO:0000313" key="4">
    <source>
        <dbReference type="Proteomes" id="UP000284057"/>
    </source>
</evidence>
<reference evidence="3 4" key="1">
    <citation type="submission" date="2018-09" db="EMBL/GenBank/DDBJ databases">
        <title>Isolation, diversity and antifungal activity of actinobacteria from wheat.</title>
        <authorList>
            <person name="Han C."/>
        </authorList>
    </citation>
    <scope>NUCLEOTIDE SEQUENCE [LARGE SCALE GENOMIC DNA]</scope>
    <source>
        <strain evidence="3 4">NEAU-YY265</strain>
    </source>
</reference>
<protein>
    <submittedName>
        <fullName evidence="3">TIGR03667 family PPOX class F420-dependent oxidoreductase</fullName>
    </submittedName>
</protein>
<dbReference type="EMBL" id="QUAL01000057">
    <property type="protein sequence ID" value="RIQ30262.1"/>
    <property type="molecule type" value="Genomic_DNA"/>
</dbReference>
<evidence type="ECO:0000256" key="1">
    <source>
        <dbReference type="ARBA" id="ARBA00023002"/>
    </source>
</evidence>
<dbReference type="InterPro" id="IPR052019">
    <property type="entry name" value="F420H2_bilvrd_red/Heme_oxyg"/>
</dbReference>
<name>A0A418KUA1_9ACTN</name>
<dbReference type="Pfam" id="PF01243">
    <property type="entry name" value="PNPOx_N"/>
    <property type="match status" value="1"/>
</dbReference>
<proteinExistence type="predicted"/>
<accession>A0A418KUA1</accession>
<dbReference type="PANTHER" id="PTHR35176">
    <property type="entry name" value="HEME OXYGENASE HI_0854-RELATED"/>
    <property type="match status" value="1"/>
</dbReference>
<dbReference type="InterPro" id="IPR012349">
    <property type="entry name" value="Split_barrel_FMN-bd"/>
</dbReference>